<dbReference type="STRING" id="1797197.A2Y75_01085"/>
<sequence length="156" mass="17250">MSVMNIKNKWFRWSIAAVIILALLVLSIVVWNAIGKPKVDASAELKAKQLYDLATSAGLDVPSVETLVNIYGNDGGYGVEVAEGTLAKAVLTYNLARTGEVTQRPIIADPKFLQFQLLVIKVYRPTLYRDTVLPYIKGLNFDQELPAWLQADLADI</sequence>
<evidence type="ECO:0000313" key="2">
    <source>
        <dbReference type="Proteomes" id="UP000177876"/>
    </source>
</evidence>
<proteinExistence type="predicted"/>
<dbReference type="Proteomes" id="UP000177876">
    <property type="component" value="Unassembled WGS sequence"/>
</dbReference>
<protein>
    <submittedName>
        <fullName evidence="1">Uncharacterized protein</fullName>
    </submittedName>
</protein>
<organism evidence="1 2">
    <name type="scientific">Candidatus Solincola sediminis</name>
    <dbReference type="NCBI Taxonomy" id="1797199"/>
    <lineage>
        <taxon>Bacteria</taxon>
        <taxon>Bacillati</taxon>
        <taxon>Actinomycetota</taxon>
        <taxon>Candidatus Geothermincolia</taxon>
        <taxon>Candidatus Geothermincolales</taxon>
        <taxon>Candidatus Geothermincolaceae</taxon>
        <taxon>Candidatus Solincola</taxon>
    </lineage>
</organism>
<accession>A0A1F2WI82</accession>
<name>A0A1F2WI82_9ACTN</name>
<comment type="caution">
    <text evidence="1">The sequence shown here is derived from an EMBL/GenBank/DDBJ whole genome shotgun (WGS) entry which is preliminary data.</text>
</comment>
<evidence type="ECO:0000313" key="1">
    <source>
        <dbReference type="EMBL" id="OFW56541.1"/>
    </source>
</evidence>
<dbReference type="EMBL" id="MELK01000044">
    <property type="protein sequence ID" value="OFW56541.1"/>
    <property type="molecule type" value="Genomic_DNA"/>
</dbReference>
<reference evidence="1 2" key="1">
    <citation type="journal article" date="2016" name="Nat. Commun.">
        <title>Thousands of microbial genomes shed light on interconnected biogeochemical processes in an aquifer system.</title>
        <authorList>
            <person name="Anantharaman K."/>
            <person name="Brown C.T."/>
            <person name="Hug L.A."/>
            <person name="Sharon I."/>
            <person name="Castelle C.J."/>
            <person name="Probst A.J."/>
            <person name="Thomas B.C."/>
            <person name="Singh A."/>
            <person name="Wilkins M.J."/>
            <person name="Karaoz U."/>
            <person name="Brodie E.L."/>
            <person name="Williams K.H."/>
            <person name="Hubbard S.S."/>
            <person name="Banfield J.F."/>
        </authorList>
    </citation>
    <scope>NUCLEOTIDE SEQUENCE [LARGE SCALE GENOMIC DNA]</scope>
</reference>
<gene>
    <name evidence="1" type="ORF">A2Y75_01085</name>
</gene>
<dbReference type="AlphaFoldDB" id="A0A1F2WI82"/>